<dbReference type="EMBL" id="JAINUG010000292">
    <property type="protein sequence ID" value="KAJ8383501.1"/>
    <property type="molecule type" value="Genomic_DNA"/>
</dbReference>
<organism evidence="1 2">
    <name type="scientific">Aldrovandia affinis</name>
    <dbReference type="NCBI Taxonomy" id="143900"/>
    <lineage>
        <taxon>Eukaryota</taxon>
        <taxon>Metazoa</taxon>
        <taxon>Chordata</taxon>
        <taxon>Craniata</taxon>
        <taxon>Vertebrata</taxon>
        <taxon>Euteleostomi</taxon>
        <taxon>Actinopterygii</taxon>
        <taxon>Neopterygii</taxon>
        <taxon>Teleostei</taxon>
        <taxon>Notacanthiformes</taxon>
        <taxon>Halosauridae</taxon>
        <taxon>Aldrovandia</taxon>
    </lineage>
</organism>
<proteinExistence type="predicted"/>
<sequence length="71" mass="7878">MDCKKDKKIKRNRLCERDPERSYSAGGPVCTDVMQYSKSGKSSALLVKLVPAHPPPSLWGGQPGLVWHSRV</sequence>
<dbReference type="AlphaFoldDB" id="A0AAD7W434"/>
<keyword evidence="2" id="KW-1185">Reference proteome</keyword>
<reference evidence="1" key="1">
    <citation type="journal article" date="2023" name="Science">
        <title>Genome structures resolve the early diversification of teleost fishes.</title>
        <authorList>
            <person name="Parey E."/>
            <person name="Louis A."/>
            <person name="Montfort J."/>
            <person name="Bouchez O."/>
            <person name="Roques C."/>
            <person name="Iampietro C."/>
            <person name="Lluch J."/>
            <person name="Castinel A."/>
            <person name="Donnadieu C."/>
            <person name="Desvignes T."/>
            <person name="Floi Bucao C."/>
            <person name="Jouanno E."/>
            <person name="Wen M."/>
            <person name="Mejri S."/>
            <person name="Dirks R."/>
            <person name="Jansen H."/>
            <person name="Henkel C."/>
            <person name="Chen W.J."/>
            <person name="Zahm M."/>
            <person name="Cabau C."/>
            <person name="Klopp C."/>
            <person name="Thompson A.W."/>
            <person name="Robinson-Rechavi M."/>
            <person name="Braasch I."/>
            <person name="Lecointre G."/>
            <person name="Bobe J."/>
            <person name="Postlethwait J.H."/>
            <person name="Berthelot C."/>
            <person name="Roest Crollius H."/>
            <person name="Guiguen Y."/>
        </authorList>
    </citation>
    <scope>NUCLEOTIDE SEQUENCE</scope>
    <source>
        <strain evidence="1">NC1722</strain>
    </source>
</reference>
<evidence type="ECO:0000313" key="2">
    <source>
        <dbReference type="Proteomes" id="UP001221898"/>
    </source>
</evidence>
<comment type="caution">
    <text evidence="1">The sequence shown here is derived from an EMBL/GenBank/DDBJ whole genome shotgun (WGS) entry which is preliminary data.</text>
</comment>
<name>A0AAD7W434_9TELE</name>
<protein>
    <submittedName>
        <fullName evidence="1">Uncharacterized protein</fullName>
    </submittedName>
</protein>
<evidence type="ECO:0000313" key="1">
    <source>
        <dbReference type="EMBL" id="KAJ8383501.1"/>
    </source>
</evidence>
<gene>
    <name evidence="1" type="ORF">AAFF_G00220180</name>
</gene>
<dbReference type="Proteomes" id="UP001221898">
    <property type="component" value="Unassembled WGS sequence"/>
</dbReference>
<accession>A0AAD7W434</accession>